<evidence type="ECO:0000313" key="2">
    <source>
        <dbReference type="Proteomes" id="UP000663722"/>
    </source>
</evidence>
<proteinExistence type="predicted"/>
<dbReference type="AlphaFoldDB" id="A0A975GR00"/>
<accession>A0A975GR00</accession>
<reference evidence="1" key="1">
    <citation type="journal article" date="2021" name="Microb. Physiol.">
        <title>Proteogenomic Insights into the Physiology of Marine, Sulfate-Reducing, Filamentous Desulfonema limicola and Desulfonema magnum.</title>
        <authorList>
            <person name="Schnaars V."/>
            <person name="Wohlbrand L."/>
            <person name="Scheve S."/>
            <person name="Hinrichs C."/>
            <person name="Reinhardt R."/>
            <person name="Rabus R."/>
        </authorList>
    </citation>
    <scope>NUCLEOTIDE SEQUENCE</scope>
    <source>
        <strain evidence="1">4be13</strain>
    </source>
</reference>
<sequence>MGLGLPNKQTVFFTVFSPYYLIGNKRPDIRSAKLAVWRYSSSGVPNLQFGDDDVVPDVRFQALDYSFQ</sequence>
<gene>
    <name evidence="1" type="ORF">dnm_055590</name>
</gene>
<protein>
    <submittedName>
        <fullName evidence="1">Uncharacterized protein</fullName>
    </submittedName>
</protein>
<evidence type="ECO:0000313" key="1">
    <source>
        <dbReference type="EMBL" id="QTA89503.1"/>
    </source>
</evidence>
<organism evidence="1 2">
    <name type="scientific">Desulfonema magnum</name>
    <dbReference type="NCBI Taxonomy" id="45655"/>
    <lineage>
        <taxon>Bacteria</taxon>
        <taxon>Pseudomonadati</taxon>
        <taxon>Thermodesulfobacteriota</taxon>
        <taxon>Desulfobacteria</taxon>
        <taxon>Desulfobacterales</taxon>
        <taxon>Desulfococcaceae</taxon>
        <taxon>Desulfonema</taxon>
    </lineage>
</organism>
<dbReference type="EMBL" id="CP061800">
    <property type="protein sequence ID" value="QTA89503.1"/>
    <property type="molecule type" value="Genomic_DNA"/>
</dbReference>
<dbReference type="KEGG" id="dmm:dnm_055590"/>
<dbReference type="Proteomes" id="UP000663722">
    <property type="component" value="Chromosome"/>
</dbReference>
<keyword evidence="2" id="KW-1185">Reference proteome</keyword>
<name>A0A975GR00_9BACT</name>